<feature type="signal peptide" evidence="1">
    <location>
        <begin position="1"/>
        <end position="26"/>
    </location>
</feature>
<dbReference type="OrthoDB" id="1357763at2"/>
<gene>
    <name evidence="3" type="ORF">FVR03_19685</name>
</gene>
<dbReference type="InterPro" id="IPR027843">
    <property type="entry name" value="DUF4440"/>
</dbReference>
<evidence type="ECO:0000256" key="1">
    <source>
        <dbReference type="SAM" id="SignalP"/>
    </source>
</evidence>
<dbReference type="InterPro" id="IPR032710">
    <property type="entry name" value="NTF2-like_dom_sf"/>
</dbReference>
<proteinExistence type="predicted"/>
<protein>
    <submittedName>
        <fullName evidence="3">Nuclear transport factor 2 family protein</fullName>
    </submittedName>
</protein>
<organism evidence="3 4">
    <name type="scientific">Pontibacter qinzhouensis</name>
    <dbReference type="NCBI Taxonomy" id="2603253"/>
    <lineage>
        <taxon>Bacteria</taxon>
        <taxon>Pseudomonadati</taxon>
        <taxon>Bacteroidota</taxon>
        <taxon>Cytophagia</taxon>
        <taxon>Cytophagales</taxon>
        <taxon>Hymenobacteraceae</taxon>
        <taxon>Pontibacter</taxon>
    </lineage>
</organism>
<name>A0A5C8J4K8_9BACT</name>
<evidence type="ECO:0000259" key="2">
    <source>
        <dbReference type="Pfam" id="PF14534"/>
    </source>
</evidence>
<dbReference type="Proteomes" id="UP000321926">
    <property type="component" value="Unassembled WGS sequence"/>
</dbReference>
<reference evidence="3 4" key="1">
    <citation type="submission" date="2019-08" db="EMBL/GenBank/DDBJ databases">
        <authorList>
            <person name="Shi S."/>
        </authorList>
    </citation>
    <scope>NUCLEOTIDE SEQUENCE [LARGE SCALE GENOMIC DNA]</scope>
    <source>
        <strain evidence="3 4">GY10130</strain>
    </source>
</reference>
<dbReference type="AlphaFoldDB" id="A0A5C8J4K8"/>
<comment type="caution">
    <text evidence="3">The sequence shown here is derived from an EMBL/GenBank/DDBJ whole genome shotgun (WGS) entry which is preliminary data.</text>
</comment>
<dbReference type="Gene3D" id="3.10.450.50">
    <property type="match status" value="1"/>
</dbReference>
<keyword evidence="1" id="KW-0732">Signal</keyword>
<dbReference type="Pfam" id="PF14534">
    <property type="entry name" value="DUF4440"/>
    <property type="match status" value="1"/>
</dbReference>
<evidence type="ECO:0000313" key="3">
    <source>
        <dbReference type="EMBL" id="TXK31556.1"/>
    </source>
</evidence>
<accession>A0A5C8J4K8</accession>
<sequence>MKTNCSILLASALVLLFCSFTTSLLAQPRHIVVVEETIVALDSAFWVAYNNCDTEKMNQFVATDVEFYHDKGGPTFGLTSLSASIKNNLCGNPNFRLRREAVKGSVKVYPLAKDGVPYGAIIAGSHTFTILEKGKKERLDGLARFTHLWILENEAWKMKRILSYDHGPASSRTEK</sequence>
<dbReference type="EMBL" id="VRTY01000099">
    <property type="protein sequence ID" value="TXK31556.1"/>
    <property type="molecule type" value="Genomic_DNA"/>
</dbReference>
<feature type="domain" description="DUF4440" evidence="2">
    <location>
        <begin position="38"/>
        <end position="158"/>
    </location>
</feature>
<evidence type="ECO:0000313" key="4">
    <source>
        <dbReference type="Proteomes" id="UP000321926"/>
    </source>
</evidence>
<keyword evidence="4" id="KW-1185">Reference proteome</keyword>
<feature type="chain" id="PRO_5023086603" evidence="1">
    <location>
        <begin position="27"/>
        <end position="175"/>
    </location>
</feature>
<dbReference type="RefSeq" id="WP_147923486.1">
    <property type="nucleotide sequence ID" value="NZ_VRTY01000099.1"/>
</dbReference>
<dbReference type="SUPFAM" id="SSF54427">
    <property type="entry name" value="NTF2-like"/>
    <property type="match status" value="1"/>
</dbReference>